<dbReference type="GO" id="GO:0016020">
    <property type="term" value="C:membrane"/>
    <property type="evidence" value="ECO:0007669"/>
    <property type="project" value="UniProtKB-SubCell"/>
</dbReference>
<comment type="caution">
    <text evidence="8">The sequence shown here is derived from an EMBL/GenBank/DDBJ whole genome shotgun (WGS) entry which is preliminary data.</text>
</comment>
<evidence type="ECO:0000256" key="7">
    <source>
        <dbReference type="SAM" id="Phobius"/>
    </source>
</evidence>
<name>A0A4D9DGK7_9SAUR</name>
<feature type="transmembrane region" description="Helical" evidence="7">
    <location>
        <begin position="157"/>
        <end position="181"/>
    </location>
</feature>
<organism evidence="8 9">
    <name type="scientific">Platysternon megacephalum</name>
    <name type="common">big-headed turtle</name>
    <dbReference type="NCBI Taxonomy" id="55544"/>
    <lineage>
        <taxon>Eukaryota</taxon>
        <taxon>Metazoa</taxon>
        <taxon>Chordata</taxon>
        <taxon>Craniata</taxon>
        <taxon>Vertebrata</taxon>
        <taxon>Euteleostomi</taxon>
        <taxon>Archelosauria</taxon>
        <taxon>Testudinata</taxon>
        <taxon>Testudines</taxon>
        <taxon>Cryptodira</taxon>
        <taxon>Durocryptodira</taxon>
        <taxon>Testudinoidea</taxon>
        <taxon>Platysternidae</taxon>
        <taxon>Platysternon</taxon>
    </lineage>
</organism>
<feature type="region of interest" description="Disordered" evidence="6">
    <location>
        <begin position="1"/>
        <end position="106"/>
    </location>
</feature>
<evidence type="ECO:0000256" key="2">
    <source>
        <dbReference type="ARBA" id="ARBA00006843"/>
    </source>
</evidence>
<feature type="compositionally biased region" description="Polar residues" evidence="6">
    <location>
        <begin position="318"/>
        <end position="327"/>
    </location>
</feature>
<evidence type="ECO:0000256" key="4">
    <source>
        <dbReference type="ARBA" id="ARBA00022989"/>
    </source>
</evidence>
<evidence type="ECO:0000256" key="3">
    <source>
        <dbReference type="ARBA" id="ARBA00022692"/>
    </source>
</evidence>
<gene>
    <name evidence="8" type="ORF">DR999_PMT21805</name>
</gene>
<evidence type="ECO:0000313" key="9">
    <source>
        <dbReference type="Proteomes" id="UP000297703"/>
    </source>
</evidence>
<evidence type="ECO:0000256" key="5">
    <source>
        <dbReference type="ARBA" id="ARBA00023136"/>
    </source>
</evidence>
<evidence type="ECO:0000313" key="8">
    <source>
        <dbReference type="EMBL" id="TFJ96424.1"/>
    </source>
</evidence>
<keyword evidence="3 7" id="KW-0812">Transmembrane</keyword>
<proteinExistence type="inferred from homology"/>
<accession>A0A4D9DGK7</accession>
<protein>
    <submittedName>
        <fullName evidence="8">Somatomedin-B and thrombospondin type-1 domain-containing protein</fullName>
    </submittedName>
</protein>
<sequence>MVEDEGEPEEGPQQNGQAVGVGGAPYSPHTSPPAPGPPGAIRTHPPTPAPARSKSASLSDLGGKASANGGPRVRGSLVGSQVHLAGAGSPRPSLSRQPSGAEGGPEVEKPRDYILLAALSCFCPIWPINIVAFVYSVMSRNSLQQGDVDGARRLGRVAKLLSVVALLGGVVIIILSVAINFGRQNEKGPKQERLPEVLWARFGGEEGQNGKGPKEERLPEALWARFGGEEGQDEKGPKEERLPEVLWARFGGEEGQNGKGPKEERLPEALWARFGGEEGQDEKGPKEERLPGVLWARFGGEEGQNEKGPKEEWAGNQPRRQPQPSTK</sequence>
<dbReference type="PANTHER" id="PTHR14948">
    <property type="entry name" value="NG5"/>
    <property type="match status" value="1"/>
</dbReference>
<evidence type="ECO:0000256" key="6">
    <source>
        <dbReference type="SAM" id="MobiDB-lite"/>
    </source>
</evidence>
<dbReference type="InterPro" id="IPR051423">
    <property type="entry name" value="CD225/Dispanin"/>
</dbReference>
<dbReference type="AlphaFoldDB" id="A0A4D9DGK7"/>
<keyword evidence="4 7" id="KW-1133">Transmembrane helix</keyword>
<reference evidence="8 9" key="1">
    <citation type="submission" date="2019-04" db="EMBL/GenBank/DDBJ databases">
        <title>Draft genome of the big-headed turtle Platysternon megacephalum.</title>
        <authorList>
            <person name="Gong S."/>
        </authorList>
    </citation>
    <scope>NUCLEOTIDE SEQUENCE [LARGE SCALE GENOMIC DNA]</scope>
    <source>
        <strain evidence="8">DO16091913</strain>
        <tissue evidence="8">Muscle</tissue>
    </source>
</reference>
<comment type="subcellular location">
    <subcellularLocation>
        <location evidence="1">Membrane</location>
    </subcellularLocation>
</comment>
<evidence type="ECO:0000256" key="1">
    <source>
        <dbReference type="ARBA" id="ARBA00004370"/>
    </source>
</evidence>
<dbReference type="PANTHER" id="PTHR14948:SF20">
    <property type="entry name" value="PROLINE-RICH TRANSMEMBRANE PROTEIN 2"/>
    <property type="match status" value="1"/>
</dbReference>
<dbReference type="Proteomes" id="UP000297703">
    <property type="component" value="Unassembled WGS sequence"/>
</dbReference>
<feature type="compositionally biased region" description="Basic and acidic residues" evidence="6">
    <location>
        <begin position="281"/>
        <end position="290"/>
    </location>
</feature>
<feature type="compositionally biased region" description="Basic and acidic residues" evidence="6">
    <location>
        <begin position="304"/>
        <end position="313"/>
    </location>
</feature>
<feature type="region of interest" description="Disordered" evidence="6">
    <location>
        <begin position="250"/>
        <end position="327"/>
    </location>
</feature>
<feature type="transmembrane region" description="Helical" evidence="7">
    <location>
        <begin position="113"/>
        <end position="137"/>
    </location>
</feature>
<comment type="similarity">
    <text evidence="2">Belongs to the CD225/Dispanin family.</text>
</comment>
<dbReference type="STRING" id="55544.A0A4D9DGK7"/>
<keyword evidence="9" id="KW-1185">Reference proteome</keyword>
<feature type="compositionally biased region" description="Acidic residues" evidence="6">
    <location>
        <begin position="1"/>
        <end position="10"/>
    </location>
</feature>
<dbReference type="EMBL" id="QXTE01000685">
    <property type="protein sequence ID" value="TFJ96424.1"/>
    <property type="molecule type" value="Genomic_DNA"/>
</dbReference>
<keyword evidence="5 7" id="KW-0472">Membrane</keyword>
<dbReference type="InterPro" id="IPR007593">
    <property type="entry name" value="CD225/Dispanin_fam"/>
</dbReference>
<reference evidence="8 9" key="2">
    <citation type="submission" date="2019-04" db="EMBL/GenBank/DDBJ databases">
        <title>The genome sequence of big-headed turtle.</title>
        <authorList>
            <person name="Gong S."/>
        </authorList>
    </citation>
    <scope>NUCLEOTIDE SEQUENCE [LARGE SCALE GENOMIC DNA]</scope>
    <source>
        <strain evidence="8">DO16091913</strain>
        <tissue evidence="8">Muscle</tissue>
    </source>
</reference>
<dbReference type="OrthoDB" id="9049275at2759"/>
<dbReference type="Pfam" id="PF04505">
    <property type="entry name" value="CD225"/>
    <property type="match status" value="1"/>
</dbReference>